<dbReference type="GO" id="GO:0005576">
    <property type="term" value="C:extracellular region"/>
    <property type="evidence" value="ECO:0007669"/>
    <property type="project" value="TreeGrafter"/>
</dbReference>
<dbReference type="Pfam" id="PF00657">
    <property type="entry name" value="Lipase_GDSL"/>
    <property type="match status" value="1"/>
</dbReference>
<proteinExistence type="inferred from homology"/>
<dbReference type="PANTHER" id="PTHR45642:SF135">
    <property type="entry name" value="GDSL ESTERASE_LIPASE EXL2"/>
    <property type="match status" value="1"/>
</dbReference>
<reference evidence="2 3" key="1">
    <citation type="submission" date="2017-11" db="EMBL/GenBank/DDBJ databases">
        <title>De-novo sequencing of pomegranate (Punica granatum L.) genome.</title>
        <authorList>
            <person name="Akparov Z."/>
            <person name="Amiraslanov A."/>
            <person name="Hajiyeva S."/>
            <person name="Abbasov M."/>
            <person name="Kaur K."/>
            <person name="Hamwieh A."/>
            <person name="Solovyev V."/>
            <person name="Salamov A."/>
            <person name="Braich B."/>
            <person name="Kosarev P."/>
            <person name="Mahmoud A."/>
            <person name="Hajiyev E."/>
            <person name="Babayeva S."/>
            <person name="Izzatullayeva V."/>
            <person name="Mammadov A."/>
            <person name="Mammadov A."/>
            <person name="Sharifova S."/>
            <person name="Ojaghi J."/>
            <person name="Eynullazada K."/>
            <person name="Bayramov B."/>
            <person name="Abdulazimova A."/>
            <person name="Shahmuradov I."/>
        </authorList>
    </citation>
    <scope>NUCLEOTIDE SEQUENCE [LARGE SCALE GENOMIC DNA]</scope>
    <source>
        <strain evidence="3">cv. AG2017</strain>
        <tissue evidence="2">Leaf</tissue>
    </source>
</reference>
<protein>
    <recommendedName>
        <fullName evidence="4">GDSL esterase/lipase</fullName>
    </recommendedName>
</protein>
<dbReference type="Gene3D" id="3.40.50.1110">
    <property type="entry name" value="SGNH hydrolase"/>
    <property type="match status" value="1"/>
</dbReference>
<name>A0A2I0HUR0_PUNGR</name>
<keyword evidence="3" id="KW-1185">Reference proteome</keyword>
<dbReference type="PANTHER" id="PTHR45642">
    <property type="entry name" value="GDSL ESTERASE/LIPASE EXL3"/>
    <property type="match status" value="1"/>
</dbReference>
<organism evidence="2 3">
    <name type="scientific">Punica granatum</name>
    <name type="common">Pomegranate</name>
    <dbReference type="NCBI Taxonomy" id="22663"/>
    <lineage>
        <taxon>Eukaryota</taxon>
        <taxon>Viridiplantae</taxon>
        <taxon>Streptophyta</taxon>
        <taxon>Embryophyta</taxon>
        <taxon>Tracheophyta</taxon>
        <taxon>Spermatophyta</taxon>
        <taxon>Magnoliopsida</taxon>
        <taxon>eudicotyledons</taxon>
        <taxon>Gunneridae</taxon>
        <taxon>Pentapetalae</taxon>
        <taxon>rosids</taxon>
        <taxon>malvids</taxon>
        <taxon>Myrtales</taxon>
        <taxon>Lythraceae</taxon>
        <taxon>Punica</taxon>
    </lineage>
</organism>
<gene>
    <name evidence="2" type="ORF">CRG98_044167</name>
</gene>
<accession>A0A2I0HUR0</accession>
<evidence type="ECO:0008006" key="4">
    <source>
        <dbReference type="Google" id="ProtNLM"/>
    </source>
</evidence>
<dbReference type="AlphaFoldDB" id="A0A2I0HUR0"/>
<dbReference type="InterPro" id="IPR050592">
    <property type="entry name" value="GDSL_lipolytic_enzyme"/>
</dbReference>
<comment type="caution">
    <text evidence="2">The sequence shown here is derived from an EMBL/GenBank/DDBJ whole genome shotgun (WGS) entry which is preliminary data.</text>
</comment>
<sequence length="353" mass="38959">MVADYVSNARNKAFSLTAELFGVKELLPAYLDPALQIQDLLTSVSFSSGTSGYDPQTSKSLIFISVSLVALLRGIRSILPRTRPSWPTHHASVTTFLVVGRRPSSRLTLAWDELPRPRLCGSEVLVRQWQMVGHHNYCTHKADHLPQSIARIKVEVGDEKAASIGSESIHILCMGSNDIANTFFGPLRRHMSSHTDLMVNWSCTDWELNLPPVGCLPGQRTLRGGFKRHCFEDGNNAALLFNSKISSLTDSLSSQLSGSKIVYLEIYDILLSLIQNSTQYGFEVSAKGCSGTGSLEVGFLCNRLDVFLSCKDDEKYVFWDSFHPTEKAYKIIVENIKVGPLGNKSTFKAVGGP</sequence>
<evidence type="ECO:0000313" key="2">
    <source>
        <dbReference type="EMBL" id="PKI35438.1"/>
    </source>
</evidence>
<comment type="similarity">
    <text evidence="1">Belongs to the 'GDSL' lipolytic enzyme family.</text>
</comment>
<evidence type="ECO:0000313" key="3">
    <source>
        <dbReference type="Proteomes" id="UP000233551"/>
    </source>
</evidence>
<evidence type="ECO:0000256" key="1">
    <source>
        <dbReference type="ARBA" id="ARBA00008668"/>
    </source>
</evidence>
<dbReference type="Proteomes" id="UP000233551">
    <property type="component" value="Unassembled WGS sequence"/>
</dbReference>
<dbReference type="InterPro" id="IPR036514">
    <property type="entry name" value="SGNH_hydro_sf"/>
</dbReference>
<dbReference type="EMBL" id="PGOL01005326">
    <property type="protein sequence ID" value="PKI35438.1"/>
    <property type="molecule type" value="Genomic_DNA"/>
</dbReference>
<dbReference type="InterPro" id="IPR001087">
    <property type="entry name" value="GDSL"/>
</dbReference>
<dbReference type="GO" id="GO:0016788">
    <property type="term" value="F:hydrolase activity, acting on ester bonds"/>
    <property type="evidence" value="ECO:0007669"/>
    <property type="project" value="InterPro"/>
</dbReference>